<feature type="domain" description="Tryptophan synthase beta chain-like PALP" evidence="3">
    <location>
        <begin position="16"/>
        <end position="304"/>
    </location>
</feature>
<comment type="cofactor">
    <cofactor evidence="1">
        <name>pyridoxal 5'-phosphate</name>
        <dbReference type="ChEBI" id="CHEBI:597326"/>
    </cofactor>
</comment>
<dbReference type="CDD" id="cd01561">
    <property type="entry name" value="CBS_like"/>
    <property type="match status" value="1"/>
</dbReference>
<reference evidence="4 5" key="1">
    <citation type="submission" date="2021-11" db="EMBL/GenBank/DDBJ databases">
        <title>Draft genome sequence of Actinomycetospora sp. SF1 isolated from the rhizosphere soil.</title>
        <authorList>
            <person name="Duangmal K."/>
            <person name="Chantavorakit T."/>
        </authorList>
    </citation>
    <scope>NUCLEOTIDE SEQUENCE [LARGE SCALE GENOMIC DNA]</scope>
    <source>
        <strain evidence="4 5">TBRC 5722</strain>
    </source>
</reference>
<dbReference type="Gene3D" id="3.40.50.1100">
    <property type="match status" value="2"/>
</dbReference>
<comment type="caution">
    <text evidence="4">The sequence shown here is derived from an EMBL/GenBank/DDBJ whole genome shotgun (WGS) entry which is preliminary data.</text>
</comment>
<dbReference type="InterPro" id="IPR001216">
    <property type="entry name" value="P-phosphate_BS"/>
</dbReference>
<dbReference type="SUPFAM" id="SSF53686">
    <property type="entry name" value="Tryptophan synthase beta subunit-like PLP-dependent enzymes"/>
    <property type="match status" value="1"/>
</dbReference>
<evidence type="ECO:0000256" key="2">
    <source>
        <dbReference type="ARBA" id="ARBA00022898"/>
    </source>
</evidence>
<name>A0ABS8PC92_9PSEU</name>
<evidence type="ECO:0000313" key="5">
    <source>
        <dbReference type="Proteomes" id="UP001199469"/>
    </source>
</evidence>
<dbReference type="InterPro" id="IPR036052">
    <property type="entry name" value="TrpB-like_PALP_sf"/>
</dbReference>
<dbReference type="Pfam" id="PF00291">
    <property type="entry name" value="PALP"/>
    <property type="match status" value="1"/>
</dbReference>
<evidence type="ECO:0000259" key="3">
    <source>
        <dbReference type="Pfam" id="PF00291"/>
    </source>
</evidence>
<accession>A0ABS8PC92</accession>
<dbReference type="RefSeq" id="WP_230737170.1">
    <property type="nucleotide sequence ID" value="NZ_JAJNDB010000004.1"/>
</dbReference>
<dbReference type="PANTHER" id="PTHR10314">
    <property type="entry name" value="CYSTATHIONINE BETA-SYNTHASE"/>
    <property type="match status" value="1"/>
</dbReference>
<keyword evidence="2" id="KW-0663">Pyridoxal phosphate</keyword>
<evidence type="ECO:0000256" key="1">
    <source>
        <dbReference type="ARBA" id="ARBA00001933"/>
    </source>
</evidence>
<gene>
    <name evidence="4" type="ORF">LQ327_20565</name>
</gene>
<proteinExistence type="predicted"/>
<organism evidence="4 5">
    <name type="scientific">Actinomycetospora endophytica</name>
    <dbReference type="NCBI Taxonomy" id="2291215"/>
    <lineage>
        <taxon>Bacteria</taxon>
        <taxon>Bacillati</taxon>
        <taxon>Actinomycetota</taxon>
        <taxon>Actinomycetes</taxon>
        <taxon>Pseudonocardiales</taxon>
        <taxon>Pseudonocardiaceae</taxon>
        <taxon>Actinomycetospora</taxon>
    </lineage>
</organism>
<dbReference type="InterPro" id="IPR050214">
    <property type="entry name" value="Cys_Synth/Cystath_Beta-Synth"/>
</dbReference>
<sequence>MSALPDRWTENVVHRVSDLIGHTPLFHLGATGTGSRLLLKLENLNPTGSAKVRMASQMIAAAERRGELRPGGRIVEPTSGNTGLGLALAAIEGGYRFTAVVDHHASIDKMRALIALGAELIWVGEAGTSGPQTMARRALAEQLAREDGTWWPDQHNHPGNPEGYHGLACELLGDLFGDVDYLVASVGTGGGLCGTTRELRRLGSQVRTVGVEPTGSIMFGGEPGSYWQTGGGNPADFPVGRNVDHDLIDEGISVGDTEAFATARVLARRTGLLVGGTAGGAVYAALESLPSLPPRSTVVVLVSDAGEKYLDTVFDEKWLEDRGLYDPECEKSVDAQLEALTSATSRAGGEVA</sequence>
<dbReference type="Proteomes" id="UP001199469">
    <property type="component" value="Unassembled WGS sequence"/>
</dbReference>
<dbReference type="EMBL" id="JAJNDB010000004">
    <property type="protein sequence ID" value="MCD2195769.1"/>
    <property type="molecule type" value="Genomic_DNA"/>
</dbReference>
<keyword evidence="5" id="KW-1185">Reference proteome</keyword>
<dbReference type="PROSITE" id="PS00901">
    <property type="entry name" value="CYS_SYNTHASE"/>
    <property type="match status" value="1"/>
</dbReference>
<evidence type="ECO:0000313" key="4">
    <source>
        <dbReference type="EMBL" id="MCD2195769.1"/>
    </source>
</evidence>
<protein>
    <submittedName>
        <fullName evidence="4">Cysteine synthase family protein</fullName>
    </submittedName>
</protein>
<dbReference type="InterPro" id="IPR001926">
    <property type="entry name" value="TrpB-like_PALP"/>
</dbReference>